<dbReference type="AlphaFoldDB" id="A0A9D1L3I6"/>
<sequence length="48" mass="5326">MKEILKSKMMILFTVFILGIVLVDGFQAQKKDLNGVGSQISSQIISKK</sequence>
<name>A0A9D1L3I6_9BACT</name>
<dbReference type="Proteomes" id="UP000824087">
    <property type="component" value="Unassembled WGS sequence"/>
</dbReference>
<reference evidence="1" key="2">
    <citation type="journal article" date="2021" name="PeerJ">
        <title>Extensive microbial diversity within the chicken gut microbiome revealed by metagenomics and culture.</title>
        <authorList>
            <person name="Gilroy R."/>
            <person name="Ravi A."/>
            <person name="Getino M."/>
            <person name="Pursley I."/>
            <person name="Horton D.L."/>
            <person name="Alikhan N.F."/>
            <person name="Baker D."/>
            <person name="Gharbi K."/>
            <person name="Hall N."/>
            <person name="Watson M."/>
            <person name="Adriaenssens E.M."/>
            <person name="Foster-Nyarko E."/>
            <person name="Jarju S."/>
            <person name="Secka A."/>
            <person name="Antonio M."/>
            <person name="Oren A."/>
            <person name="Chaudhuri R.R."/>
            <person name="La Ragione R."/>
            <person name="Hildebrand F."/>
            <person name="Pallen M.J."/>
        </authorList>
    </citation>
    <scope>NUCLEOTIDE SEQUENCE</scope>
    <source>
        <strain evidence="1">CHK197-8231</strain>
    </source>
</reference>
<reference evidence="1" key="1">
    <citation type="submission" date="2020-10" db="EMBL/GenBank/DDBJ databases">
        <authorList>
            <person name="Gilroy R."/>
        </authorList>
    </citation>
    <scope>NUCLEOTIDE SEQUENCE</scope>
    <source>
        <strain evidence="1">CHK197-8231</strain>
    </source>
</reference>
<proteinExistence type="predicted"/>
<protein>
    <submittedName>
        <fullName evidence="1">Uncharacterized protein</fullName>
    </submittedName>
</protein>
<gene>
    <name evidence="1" type="ORF">IAD49_03570</name>
</gene>
<comment type="caution">
    <text evidence="1">The sequence shown here is derived from an EMBL/GenBank/DDBJ whole genome shotgun (WGS) entry which is preliminary data.</text>
</comment>
<organism evidence="1 2">
    <name type="scientific">Candidatus Fimihabitans intestinipullorum</name>
    <dbReference type="NCBI Taxonomy" id="2840820"/>
    <lineage>
        <taxon>Bacteria</taxon>
        <taxon>Bacillati</taxon>
        <taxon>Mycoplasmatota</taxon>
        <taxon>Mycoplasmatota incertae sedis</taxon>
        <taxon>Candidatus Fimihabitans</taxon>
    </lineage>
</organism>
<dbReference type="EMBL" id="DVML01000022">
    <property type="protein sequence ID" value="HIU22641.1"/>
    <property type="molecule type" value="Genomic_DNA"/>
</dbReference>
<evidence type="ECO:0000313" key="1">
    <source>
        <dbReference type="EMBL" id="HIU22641.1"/>
    </source>
</evidence>
<accession>A0A9D1L3I6</accession>
<evidence type="ECO:0000313" key="2">
    <source>
        <dbReference type="Proteomes" id="UP000824087"/>
    </source>
</evidence>